<protein>
    <submittedName>
        <fullName evidence="1">Uncharacterized protein</fullName>
    </submittedName>
</protein>
<accession>A0A0F8Y5U2</accession>
<dbReference type="EMBL" id="LAZR01068497">
    <property type="protein sequence ID" value="KKK49524.1"/>
    <property type="molecule type" value="Genomic_DNA"/>
</dbReference>
<reference evidence="1" key="1">
    <citation type="journal article" date="2015" name="Nature">
        <title>Complex archaea that bridge the gap between prokaryotes and eukaryotes.</title>
        <authorList>
            <person name="Spang A."/>
            <person name="Saw J.H."/>
            <person name="Jorgensen S.L."/>
            <person name="Zaremba-Niedzwiedzka K."/>
            <person name="Martijn J."/>
            <person name="Lind A.E."/>
            <person name="van Eijk R."/>
            <person name="Schleper C."/>
            <person name="Guy L."/>
            <person name="Ettema T.J."/>
        </authorList>
    </citation>
    <scope>NUCLEOTIDE SEQUENCE</scope>
</reference>
<name>A0A0F8Y5U2_9ZZZZ</name>
<comment type="caution">
    <text evidence="1">The sequence shown here is derived from an EMBL/GenBank/DDBJ whole genome shotgun (WGS) entry which is preliminary data.</text>
</comment>
<sequence>MSSGKVFLTCLTYHRSDRPDSKTGEMMRIDKNGKIIPNHQESADSLDYNNELTQELENYSKSIEKYVTGDEYNSLPASLKATYNPERFYNDIIHGDIERLCIPESDNLVNPANYVQSSFEWIVKATGFIAEHLNRWIEEQLTPELKFWYRPSHSKPFTERLIAINKACEDLLNVLPARLPNFPQRFIEKHKELKRVASEADSRST</sequence>
<proteinExistence type="predicted"/>
<gene>
    <name evidence="1" type="ORF">LCGC14_3134180</name>
</gene>
<dbReference type="AlphaFoldDB" id="A0A0F8Y5U2"/>
<feature type="non-terminal residue" evidence="1">
    <location>
        <position position="205"/>
    </location>
</feature>
<evidence type="ECO:0000313" key="1">
    <source>
        <dbReference type="EMBL" id="KKK49524.1"/>
    </source>
</evidence>
<organism evidence="1">
    <name type="scientific">marine sediment metagenome</name>
    <dbReference type="NCBI Taxonomy" id="412755"/>
    <lineage>
        <taxon>unclassified sequences</taxon>
        <taxon>metagenomes</taxon>
        <taxon>ecological metagenomes</taxon>
    </lineage>
</organism>